<evidence type="ECO:0000313" key="11">
    <source>
        <dbReference type="Proteomes" id="UP000199518"/>
    </source>
</evidence>
<dbReference type="GO" id="GO:0016763">
    <property type="term" value="F:pentosyltransferase activity"/>
    <property type="evidence" value="ECO:0007669"/>
    <property type="project" value="TreeGrafter"/>
</dbReference>
<sequence length="522" mass="56926">MRPNTLVSPPWTDTKQQRTGLLLLGLACLSWVGLMIPLWNGGPLVLDEHVSYWIIDSDLPSSTYRRSLDQAATPPLASWVQAASVGLFGKSEWALRLPSAMCTLLSLGVVYLVGMQLRQPILGGLAALILIWNPELLDDVRIARCYGQVALLSAVVVWLTVWWQRDLLSWRRVAAWSLGAAALIWTHYISGLLVVMAAGWLAVECYQAENNRRTVPYWMAGMVLLGVLCAGLVPSVLRLQAWGPVLNFRAVETPIWEIVGPFWWAGLPVGLLLAKLIKSKRFTTAPPVSKLYFITFAVCSIVPLLLLALLAHGDLSSLANPRYRVTFIPAAALLASALLCRVGSLFSAGAGTAALIAVMWFLSDARPWQAGRLGSAPDAAWRELTLSLKQNAQPGSPLLVGSNLVEAHLIPAYFVDPLFMEYVAARVSKFYLPEHHPRIGLPTLWVEDAAMDEFYREQMKSKAAAQAGGSWIAAATDTDLGIKALEKIRQLAVEAGLKVTVAGEWDGATLLHVSPPSTESPE</sequence>
<evidence type="ECO:0000256" key="8">
    <source>
        <dbReference type="SAM" id="Phobius"/>
    </source>
</evidence>
<evidence type="ECO:0000259" key="9">
    <source>
        <dbReference type="Pfam" id="PF13231"/>
    </source>
</evidence>
<comment type="subcellular location">
    <subcellularLocation>
        <location evidence="1">Cell membrane</location>
        <topology evidence="1">Multi-pass membrane protein</topology>
    </subcellularLocation>
</comment>
<keyword evidence="11" id="KW-1185">Reference proteome</keyword>
<protein>
    <submittedName>
        <fullName evidence="10">Dolichyl-phosphate-mannose-protein mannosyltransferase</fullName>
    </submittedName>
</protein>
<evidence type="ECO:0000256" key="3">
    <source>
        <dbReference type="ARBA" id="ARBA00022676"/>
    </source>
</evidence>
<keyword evidence="5 8" id="KW-0812">Transmembrane</keyword>
<dbReference type="InterPro" id="IPR038731">
    <property type="entry name" value="RgtA/B/C-like"/>
</dbReference>
<feature type="transmembrane region" description="Helical" evidence="8">
    <location>
        <begin position="145"/>
        <end position="163"/>
    </location>
</feature>
<evidence type="ECO:0000256" key="5">
    <source>
        <dbReference type="ARBA" id="ARBA00022692"/>
    </source>
</evidence>
<dbReference type="PANTHER" id="PTHR33908:SF11">
    <property type="entry name" value="MEMBRANE PROTEIN"/>
    <property type="match status" value="1"/>
</dbReference>
<name>A0A1I3F148_9PLAN</name>
<dbReference type="Proteomes" id="UP000199518">
    <property type="component" value="Unassembled WGS sequence"/>
</dbReference>
<dbReference type="Pfam" id="PF13231">
    <property type="entry name" value="PMT_2"/>
    <property type="match status" value="1"/>
</dbReference>
<feature type="transmembrane region" description="Helical" evidence="8">
    <location>
        <begin position="175"/>
        <end position="203"/>
    </location>
</feature>
<reference evidence="11" key="1">
    <citation type="submission" date="2016-10" db="EMBL/GenBank/DDBJ databases">
        <authorList>
            <person name="Varghese N."/>
            <person name="Submissions S."/>
        </authorList>
    </citation>
    <scope>NUCLEOTIDE SEQUENCE [LARGE SCALE GENOMIC DNA]</scope>
    <source>
        <strain evidence="11">DSM 26348</strain>
    </source>
</reference>
<dbReference type="AlphaFoldDB" id="A0A1I3F148"/>
<keyword evidence="3 10" id="KW-0328">Glycosyltransferase</keyword>
<feature type="transmembrane region" description="Helical" evidence="8">
    <location>
        <begin position="21"/>
        <end position="39"/>
    </location>
</feature>
<dbReference type="RefSeq" id="WP_092048882.1">
    <property type="nucleotide sequence ID" value="NZ_FOQD01000005.1"/>
</dbReference>
<dbReference type="GO" id="GO:0009103">
    <property type="term" value="P:lipopolysaccharide biosynthetic process"/>
    <property type="evidence" value="ECO:0007669"/>
    <property type="project" value="UniProtKB-ARBA"/>
</dbReference>
<keyword evidence="7 8" id="KW-0472">Membrane</keyword>
<evidence type="ECO:0000313" key="10">
    <source>
        <dbReference type="EMBL" id="SFI05005.1"/>
    </source>
</evidence>
<feature type="transmembrane region" description="Helical" evidence="8">
    <location>
        <begin position="331"/>
        <end position="362"/>
    </location>
</feature>
<dbReference type="OrthoDB" id="265333at2"/>
<evidence type="ECO:0000256" key="4">
    <source>
        <dbReference type="ARBA" id="ARBA00022679"/>
    </source>
</evidence>
<dbReference type="InterPro" id="IPR050297">
    <property type="entry name" value="LipidA_mod_glycosyltrf_83"/>
</dbReference>
<dbReference type="GO" id="GO:0005886">
    <property type="term" value="C:plasma membrane"/>
    <property type="evidence" value="ECO:0007669"/>
    <property type="project" value="UniProtKB-SubCell"/>
</dbReference>
<accession>A0A1I3F148</accession>
<evidence type="ECO:0000256" key="2">
    <source>
        <dbReference type="ARBA" id="ARBA00022475"/>
    </source>
</evidence>
<proteinExistence type="predicted"/>
<feature type="transmembrane region" description="Helical" evidence="8">
    <location>
        <begin position="255"/>
        <end position="277"/>
    </location>
</feature>
<organism evidence="10 11">
    <name type="scientific">Planctomicrobium piriforme</name>
    <dbReference type="NCBI Taxonomy" id="1576369"/>
    <lineage>
        <taxon>Bacteria</taxon>
        <taxon>Pseudomonadati</taxon>
        <taxon>Planctomycetota</taxon>
        <taxon>Planctomycetia</taxon>
        <taxon>Planctomycetales</taxon>
        <taxon>Planctomycetaceae</taxon>
        <taxon>Planctomicrobium</taxon>
    </lineage>
</organism>
<keyword evidence="2" id="KW-1003">Cell membrane</keyword>
<dbReference type="PANTHER" id="PTHR33908">
    <property type="entry name" value="MANNOSYLTRANSFERASE YKCB-RELATED"/>
    <property type="match status" value="1"/>
</dbReference>
<evidence type="ECO:0000256" key="1">
    <source>
        <dbReference type="ARBA" id="ARBA00004651"/>
    </source>
</evidence>
<gene>
    <name evidence="10" type="ORF">SAMN05421753_10536</name>
</gene>
<feature type="domain" description="Glycosyltransferase RgtA/B/C/D-like" evidence="9">
    <location>
        <begin position="73"/>
        <end position="227"/>
    </location>
</feature>
<feature type="transmembrane region" description="Helical" evidence="8">
    <location>
        <begin position="289"/>
        <end position="311"/>
    </location>
</feature>
<dbReference type="EMBL" id="FOQD01000005">
    <property type="protein sequence ID" value="SFI05005.1"/>
    <property type="molecule type" value="Genomic_DNA"/>
</dbReference>
<keyword evidence="4 10" id="KW-0808">Transferase</keyword>
<evidence type="ECO:0000256" key="6">
    <source>
        <dbReference type="ARBA" id="ARBA00022989"/>
    </source>
</evidence>
<feature type="transmembrane region" description="Helical" evidence="8">
    <location>
        <begin position="215"/>
        <end position="235"/>
    </location>
</feature>
<keyword evidence="6 8" id="KW-1133">Transmembrane helix</keyword>
<evidence type="ECO:0000256" key="7">
    <source>
        <dbReference type="ARBA" id="ARBA00023136"/>
    </source>
</evidence>
<feature type="transmembrane region" description="Helical" evidence="8">
    <location>
        <begin position="93"/>
        <end position="113"/>
    </location>
</feature>